<evidence type="ECO:0000313" key="1">
    <source>
        <dbReference type="EMBL" id="KAF2862359.1"/>
    </source>
</evidence>
<proteinExistence type="predicted"/>
<reference evidence="1" key="1">
    <citation type="journal article" date="2020" name="Stud. Mycol.">
        <title>101 Dothideomycetes genomes: a test case for predicting lifestyles and emergence of pathogens.</title>
        <authorList>
            <person name="Haridas S."/>
            <person name="Albert R."/>
            <person name="Binder M."/>
            <person name="Bloem J."/>
            <person name="Labutti K."/>
            <person name="Salamov A."/>
            <person name="Andreopoulos B."/>
            <person name="Baker S."/>
            <person name="Barry K."/>
            <person name="Bills G."/>
            <person name="Bluhm B."/>
            <person name="Cannon C."/>
            <person name="Castanera R."/>
            <person name="Culley D."/>
            <person name="Daum C."/>
            <person name="Ezra D."/>
            <person name="Gonzalez J."/>
            <person name="Henrissat B."/>
            <person name="Kuo A."/>
            <person name="Liang C."/>
            <person name="Lipzen A."/>
            <person name="Lutzoni F."/>
            <person name="Magnuson J."/>
            <person name="Mondo S."/>
            <person name="Nolan M."/>
            <person name="Ohm R."/>
            <person name="Pangilinan J."/>
            <person name="Park H.-J."/>
            <person name="Ramirez L."/>
            <person name="Alfaro M."/>
            <person name="Sun H."/>
            <person name="Tritt A."/>
            <person name="Yoshinaga Y."/>
            <person name="Zwiers L.-H."/>
            <person name="Turgeon B."/>
            <person name="Goodwin S."/>
            <person name="Spatafora J."/>
            <person name="Crous P."/>
            <person name="Grigoriev I."/>
        </authorList>
    </citation>
    <scope>NUCLEOTIDE SEQUENCE</scope>
    <source>
        <strain evidence="1">CBS 480.64</strain>
    </source>
</reference>
<dbReference type="EMBL" id="MU005966">
    <property type="protein sequence ID" value="KAF2862359.1"/>
    <property type="molecule type" value="Genomic_DNA"/>
</dbReference>
<protein>
    <submittedName>
        <fullName evidence="1">Uncharacterized protein</fullName>
    </submittedName>
</protein>
<sequence length="90" mass="10653">MMRQAHEMIIRDLRVMLCRSPRSDLQVMTHIPEQGSSTRKFSCVALDTRIYGHTYEVPLLIRTGYVTLGDILMNRVKHVERYWKQGEEEM</sequence>
<evidence type="ECO:0000313" key="2">
    <source>
        <dbReference type="Proteomes" id="UP000799421"/>
    </source>
</evidence>
<dbReference type="AlphaFoldDB" id="A0A6A7C5N5"/>
<accession>A0A6A7C5N5</accession>
<gene>
    <name evidence="1" type="ORF">K470DRAFT_9068</name>
</gene>
<name>A0A6A7C5N5_9PEZI</name>
<organism evidence="1 2">
    <name type="scientific">Piedraia hortae CBS 480.64</name>
    <dbReference type="NCBI Taxonomy" id="1314780"/>
    <lineage>
        <taxon>Eukaryota</taxon>
        <taxon>Fungi</taxon>
        <taxon>Dikarya</taxon>
        <taxon>Ascomycota</taxon>
        <taxon>Pezizomycotina</taxon>
        <taxon>Dothideomycetes</taxon>
        <taxon>Dothideomycetidae</taxon>
        <taxon>Capnodiales</taxon>
        <taxon>Piedraiaceae</taxon>
        <taxon>Piedraia</taxon>
    </lineage>
</organism>
<dbReference type="Proteomes" id="UP000799421">
    <property type="component" value="Unassembled WGS sequence"/>
</dbReference>
<keyword evidence="2" id="KW-1185">Reference proteome</keyword>